<protein>
    <recommendedName>
        <fullName evidence="6">DNA 5'-3' helicase</fullName>
        <ecNumber evidence="6">5.6.2.3</ecNumber>
    </recommendedName>
</protein>
<dbReference type="InterPro" id="IPR045028">
    <property type="entry name" value="DinG/Rad3-like"/>
</dbReference>
<evidence type="ECO:0000313" key="10">
    <source>
        <dbReference type="EMBL" id="SNC64673.1"/>
    </source>
</evidence>
<dbReference type="GO" id="GO:0016818">
    <property type="term" value="F:hydrolase activity, acting on acid anhydrides, in phosphorus-containing anhydrides"/>
    <property type="evidence" value="ECO:0007669"/>
    <property type="project" value="InterPro"/>
</dbReference>
<dbReference type="InterPro" id="IPR006555">
    <property type="entry name" value="ATP-dep_Helicase_C"/>
</dbReference>
<sequence length="1203" mass="134834">MESLFDAEKKLVVRAAVVHVYATGPLHAGTNHGLLHVGLLPLTPDAQVREWVLNPGRDHSAAVFQASRISNQMAAEAPTWEDAREEIQAAFAQLDAVLLLDRAGQPSPERDWLEQVVLAGMKRPPASVSLDELLAFFLPKEVLDDADDLKERLLSDKVWAEQLGYEKSKPQLPFVLHAMRRSVRWVLESLLRPQGAGSGQWLPAYALLHTIVREATGSPRALRGFRLLRALAQMPDCCDDTAPTEVVETTREAQKRRLPKPPAHPERPQPQQAQQLLLEWLARWRDQSDDAATPGLPLGHSISEKQVDEAFAELRKKVGAEELKIREPQLRYARFVARAMAGERGSYALEAGTGTGKTFGYLIPALEYLRLAPGAAVIVATSTKNLQEQMQHGELPALLRQPDGKRVPRYAAIRTALLKGKNCYLCAEALGRAFENSFERGHDWAARLAWFYLALRLRDTQGEVENIAPQVADRLGGALFGLLRAVTADRACRHGKLPDRSVCVYPAHRQRAEQAHLIIVNHHKLALLPPQLLERAKVCIVDEADRFPDNFRSALARRFSARELVDELIEPLLGGPSSTARPGTEESPRERTSRREAQGLLRELDSRLGEEEMLLWSKVPADERPGFNDVEQAAYEAWDEARLHELVAHADLLGQVAEAMRDTPAAADALTSANEAGAAALAVAEPFRRRRAVRTVRQALHEVREPLVMAREELGQVGRHFLPQGRSVPVLPFPLGETHWQDNVWVRPQGQRPFSRAYADELRLTLKPLTRPMPVVAKRLALVASQLGVALNLGTPLDPSDAEDADAPAPDYDERLRQRLVRLTELANGQTEVLMRLLEEFPSKASVPVLERLRDDDELGWALVRKPYELWPYLCATEPDAPLRLSSGELAVEEILEEVAGNRPAQRLPSEAATPLFDLFHTVLFTSATLYVEDKLDYFQRQLDQRVPFAAQERIASVFDFVDPEREPVLASIPAYLPEFRAGLLPDAITAWRVAQLRALLPLLIGLEGRTLVLFTSTEDMRFAAEWLAAPLAEQDIELICQRGASQWEIRRFRRVAQSVLLGVDRMWTGVDFAGPTLSQVVVWRLPMPSLGDPLISHRKRYESEQVFWQQFYRPAARLKLRQGFGRLVRREKDRGAFVVLDARAAKQFYADVLAELEIPMVHDATAHAALTRLTGPLLGMLRLGAEFQRRGLTLEKLLEVNW</sequence>
<dbReference type="SMART" id="SM00487">
    <property type="entry name" value="DEXDc"/>
    <property type="match status" value="1"/>
</dbReference>
<reference evidence="11" key="1">
    <citation type="submission" date="2017-06" db="EMBL/GenBank/DDBJ databases">
        <authorList>
            <person name="Varghese N."/>
            <person name="Submissions S."/>
        </authorList>
    </citation>
    <scope>NUCLEOTIDE SEQUENCE [LARGE SCALE GENOMIC DNA]</scope>
    <source>
        <strain evidence="11">DSM 11116</strain>
    </source>
</reference>
<evidence type="ECO:0000313" key="11">
    <source>
        <dbReference type="Proteomes" id="UP000198131"/>
    </source>
</evidence>
<dbReference type="GO" id="GO:0006139">
    <property type="term" value="P:nucleobase-containing compound metabolic process"/>
    <property type="evidence" value="ECO:0007669"/>
    <property type="project" value="InterPro"/>
</dbReference>
<feature type="compositionally biased region" description="Basic and acidic residues" evidence="8">
    <location>
        <begin position="583"/>
        <end position="597"/>
    </location>
</feature>
<dbReference type="Pfam" id="PF13307">
    <property type="entry name" value="Helicase_C_2"/>
    <property type="match status" value="1"/>
</dbReference>
<evidence type="ECO:0000256" key="5">
    <source>
        <dbReference type="ARBA" id="ARBA00038058"/>
    </source>
</evidence>
<dbReference type="GO" id="GO:0005524">
    <property type="term" value="F:ATP binding"/>
    <property type="evidence" value="ECO:0007669"/>
    <property type="project" value="UniProtKB-KW"/>
</dbReference>
<evidence type="ECO:0000256" key="8">
    <source>
        <dbReference type="SAM" id="MobiDB-lite"/>
    </source>
</evidence>
<dbReference type="OrthoDB" id="9803913at2"/>
<dbReference type="GO" id="GO:0003676">
    <property type="term" value="F:nucleic acid binding"/>
    <property type="evidence" value="ECO:0007669"/>
    <property type="project" value="InterPro"/>
</dbReference>
<dbReference type="PROSITE" id="PS51193">
    <property type="entry name" value="HELICASE_ATP_BIND_2"/>
    <property type="match status" value="1"/>
</dbReference>
<feature type="domain" description="Helicase ATP-binding" evidence="9">
    <location>
        <begin position="315"/>
        <end position="598"/>
    </location>
</feature>
<dbReference type="AlphaFoldDB" id="A0A212TF90"/>
<evidence type="ECO:0000256" key="2">
    <source>
        <dbReference type="ARBA" id="ARBA00022741"/>
    </source>
</evidence>
<keyword evidence="3" id="KW-0378">Hydrolase</keyword>
<dbReference type="InterPro" id="IPR014013">
    <property type="entry name" value="Helic_SF1/SF2_ATP-bd_DinG/Rad3"/>
</dbReference>
<dbReference type="SMART" id="SM00491">
    <property type="entry name" value="HELICc2"/>
    <property type="match status" value="1"/>
</dbReference>
<dbReference type="SUPFAM" id="SSF52540">
    <property type="entry name" value="P-loop containing nucleoside triphosphate hydrolases"/>
    <property type="match status" value="1"/>
</dbReference>
<evidence type="ECO:0000256" key="1">
    <source>
        <dbReference type="ARBA" id="ARBA00001966"/>
    </source>
</evidence>
<dbReference type="EC" id="5.6.2.3" evidence="6"/>
<dbReference type="PANTHER" id="PTHR11472">
    <property type="entry name" value="DNA REPAIR DEAD HELICASE RAD3/XP-D SUBFAMILY MEMBER"/>
    <property type="match status" value="1"/>
</dbReference>
<dbReference type="Proteomes" id="UP000198131">
    <property type="component" value="Unassembled WGS sequence"/>
</dbReference>
<organism evidence="10 11">
    <name type="scientific">Hymenobacter gelipurpurascens</name>
    <dbReference type="NCBI Taxonomy" id="89968"/>
    <lineage>
        <taxon>Bacteria</taxon>
        <taxon>Pseudomonadati</taxon>
        <taxon>Bacteroidota</taxon>
        <taxon>Cytophagia</taxon>
        <taxon>Cytophagales</taxon>
        <taxon>Hymenobacteraceae</taxon>
        <taxon>Hymenobacter</taxon>
    </lineage>
</organism>
<dbReference type="Gene3D" id="3.40.50.300">
    <property type="entry name" value="P-loop containing nucleotide triphosphate hydrolases"/>
    <property type="match status" value="2"/>
</dbReference>
<accession>A0A212TF90</accession>
<evidence type="ECO:0000256" key="4">
    <source>
        <dbReference type="ARBA" id="ARBA00022840"/>
    </source>
</evidence>
<keyword evidence="2" id="KW-0547">Nucleotide-binding</keyword>
<evidence type="ECO:0000259" key="9">
    <source>
        <dbReference type="PROSITE" id="PS51193"/>
    </source>
</evidence>
<comment type="cofactor">
    <cofactor evidence="1">
        <name>[4Fe-4S] cluster</name>
        <dbReference type="ChEBI" id="CHEBI:49883"/>
    </cofactor>
</comment>
<feature type="region of interest" description="Disordered" evidence="8">
    <location>
        <begin position="572"/>
        <end position="597"/>
    </location>
</feature>
<name>A0A212TF90_9BACT</name>
<keyword evidence="4" id="KW-0067">ATP-binding</keyword>
<dbReference type="InterPro" id="IPR011545">
    <property type="entry name" value="DEAD/DEAH_box_helicase_dom"/>
</dbReference>
<gene>
    <name evidence="10" type="ORF">SAMN06265337_1127</name>
</gene>
<dbReference type="GO" id="GO:0043139">
    <property type="term" value="F:5'-3' DNA helicase activity"/>
    <property type="evidence" value="ECO:0007669"/>
    <property type="project" value="UniProtKB-EC"/>
</dbReference>
<dbReference type="InterPro" id="IPR027417">
    <property type="entry name" value="P-loop_NTPase"/>
</dbReference>
<proteinExistence type="inferred from homology"/>
<comment type="similarity">
    <text evidence="5">Belongs to the helicase family. DinG subfamily.</text>
</comment>
<evidence type="ECO:0000256" key="7">
    <source>
        <dbReference type="ARBA" id="ARBA00048954"/>
    </source>
</evidence>
<dbReference type="PANTHER" id="PTHR11472:SF34">
    <property type="entry name" value="REGULATOR OF TELOMERE ELONGATION HELICASE 1"/>
    <property type="match status" value="1"/>
</dbReference>
<keyword evidence="11" id="KW-1185">Reference proteome</keyword>
<dbReference type="RefSeq" id="WP_088842396.1">
    <property type="nucleotide sequence ID" value="NZ_FYEW01000001.1"/>
</dbReference>
<evidence type="ECO:0000256" key="3">
    <source>
        <dbReference type="ARBA" id="ARBA00022801"/>
    </source>
</evidence>
<dbReference type="EMBL" id="FYEW01000001">
    <property type="protein sequence ID" value="SNC64673.1"/>
    <property type="molecule type" value="Genomic_DNA"/>
</dbReference>
<comment type="catalytic activity">
    <reaction evidence="7">
        <text>ATP + H2O = ADP + phosphate + H(+)</text>
        <dbReference type="Rhea" id="RHEA:13065"/>
        <dbReference type="ChEBI" id="CHEBI:15377"/>
        <dbReference type="ChEBI" id="CHEBI:15378"/>
        <dbReference type="ChEBI" id="CHEBI:30616"/>
        <dbReference type="ChEBI" id="CHEBI:43474"/>
        <dbReference type="ChEBI" id="CHEBI:456216"/>
        <dbReference type="EC" id="5.6.2.3"/>
    </reaction>
</comment>
<keyword evidence="10" id="KW-0347">Helicase</keyword>
<feature type="region of interest" description="Disordered" evidence="8">
    <location>
        <begin position="242"/>
        <end position="271"/>
    </location>
</feature>
<dbReference type="InterPro" id="IPR014001">
    <property type="entry name" value="Helicase_ATP-bd"/>
</dbReference>
<dbReference type="Pfam" id="PF00270">
    <property type="entry name" value="DEAD"/>
    <property type="match status" value="1"/>
</dbReference>
<evidence type="ECO:0000256" key="6">
    <source>
        <dbReference type="ARBA" id="ARBA00044969"/>
    </source>
</evidence>